<dbReference type="SFLD" id="SFLDG00002">
    <property type="entry name" value="C1.7:_P-type_atpase_like"/>
    <property type="match status" value="1"/>
</dbReference>
<feature type="transmembrane region" description="Helical" evidence="10">
    <location>
        <begin position="287"/>
        <end position="307"/>
    </location>
</feature>
<dbReference type="Gene3D" id="3.30.70.100">
    <property type="match status" value="1"/>
</dbReference>
<dbReference type="PANTHER" id="PTHR48085:SF5">
    <property type="entry name" value="CADMIUM_ZINC-TRANSPORTING ATPASE HMA4-RELATED"/>
    <property type="match status" value="1"/>
</dbReference>
<dbReference type="AlphaFoldDB" id="A0AAW1PR16"/>
<dbReference type="InterPro" id="IPR036412">
    <property type="entry name" value="HAD-like_sf"/>
</dbReference>
<dbReference type="InterPro" id="IPR051014">
    <property type="entry name" value="Cation_Transport_ATPase_IB"/>
</dbReference>
<proteinExistence type="inferred from homology"/>
<dbReference type="Gene3D" id="3.40.50.1000">
    <property type="entry name" value="HAD superfamily/HAD-like"/>
    <property type="match status" value="1"/>
</dbReference>
<dbReference type="InterPro" id="IPR044492">
    <property type="entry name" value="P_typ_ATPase_HD_dom"/>
</dbReference>
<dbReference type="GO" id="GO:0005524">
    <property type="term" value="F:ATP binding"/>
    <property type="evidence" value="ECO:0007669"/>
    <property type="project" value="UniProtKB-UniRule"/>
</dbReference>
<keyword evidence="3 10" id="KW-0812">Transmembrane</keyword>
<evidence type="ECO:0000256" key="3">
    <source>
        <dbReference type="ARBA" id="ARBA00022692"/>
    </source>
</evidence>
<feature type="transmembrane region" description="Helical" evidence="10">
    <location>
        <begin position="834"/>
        <end position="859"/>
    </location>
</feature>
<dbReference type="Proteomes" id="UP001465755">
    <property type="component" value="Unassembled WGS sequence"/>
</dbReference>
<dbReference type="InterPro" id="IPR018303">
    <property type="entry name" value="ATPase_P-typ_P_site"/>
</dbReference>
<dbReference type="PROSITE" id="PS50846">
    <property type="entry name" value="HMA_2"/>
    <property type="match status" value="1"/>
</dbReference>
<dbReference type="GO" id="GO:0016020">
    <property type="term" value="C:membrane"/>
    <property type="evidence" value="ECO:0007669"/>
    <property type="project" value="UniProtKB-SubCell"/>
</dbReference>
<dbReference type="PRINTS" id="PR00119">
    <property type="entry name" value="CATATPASE"/>
</dbReference>
<keyword evidence="7" id="KW-1278">Translocase</keyword>
<accession>A0AAW1PR16</accession>
<keyword evidence="5 10" id="KW-0547">Nucleotide-binding</keyword>
<dbReference type="SUPFAM" id="SSF81665">
    <property type="entry name" value="Calcium ATPase, transmembrane domain M"/>
    <property type="match status" value="1"/>
</dbReference>
<dbReference type="InterPro" id="IPR059000">
    <property type="entry name" value="ATPase_P-type_domA"/>
</dbReference>
<dbReference type="InterPro" id="IPR027256">
    <property type="entry name" value="P-typ_ATPase_IB"/>
</dbReference>
<keyword evidence="4 10" id="KW-0479">Metal-binding</keyword>
<evidence type="ECO:0000256" key="10">
    <source>
        <dbReference type="RuleBase" id="RU362081"/>
    </source>
</evidence>
<feature type="transmembrane region" description="Helical" evidence="10">
    <location>
        <begin position="521"/>
        <end position="546"/>
    </location>
</feature>
<dbReference type="EMBL" id="JALJOQ010000009">
    <property type="protein sequence ID" value="KAK9812049.1"/>
    <property type="molecule type" value="Genomic_DNA"/>
</dbReference>
<evidence type="ECO:0000256" key="5">
    <source>
        <dbReference type="ARBA" id="ARBA00022741"/>
    </source>
</evidence>
<evidence type="ECO:0000313" key="13">
    <source>
        <dbReference type="Proteomes" id="UP001465755"/>
    </source>
</evidence>
<dbReference type="SFLD" id="SFLDS00003">
    <property type="entry name" value="Haloacid_Dehalogenase"/>
    <property type="match status" value="1"/>
</dbReference>
<dbReference type="NCBIfam" id="TIGR01525">
    <property type="entry name" value="ATPase-IB_hvy"/>
    <property type="match status" value="1"/>
</dbReference>
<dbReference type="InterPro" id="IPR036163">
    <property type="entry name" value="HMA_dom_sf"/>
</dbReference>
<keyword evidence="9 10" id="KW-0472">Membrane</keyword>
<dbReference type="InterPro" id="IPR008250">
    <property type="entry name" value="ATPase_P-typ_transduc_dom_A_sf"/>
</dbReference>
<dbReference type="InterPro" id="IPR023298">
    <property type="entry name" value="ATPase_P-typ_TM_dom_sf"/>
</dbReference>
<protein>
    <recommendedName>
        <fullName evidence="11">HMA domain-containing protein</fullName>
    </recommendedName>
</protein>
<keyword evidence="8 10" id="KW-1133">Transmembrane helix</keyword>
<comment type="subcellular location">
    <subcellularLocation>
        <location evidence="1">Membrane</location>
        <topology evidence="1">Multi-pass membrane protein</topology>
    </subcellularLocation>
</comment>
<reference evidence="12 13" key="1">
    <citation type="journal article" date="2024" name="Nat. Commun.">
        <title>Phylogenomics reveals the evolutionary origins of lichenization in chlorophyte algae.</title>
        <authorList>
            <person name="Puginier C."/>
            <person name="Libourel C."/>
            <person name="Otte J."/>
            <person name="Skaloud P."/>
            <person name="Haon M."/>
            <person name="Grisel S."/>
            <person name="Petersen M."/>
            <person name="Berrin J.G."/>
            <person name="Delaux P.M."/>
            <person name="Dal Grande F."/>
            <person name="Keller J."/>
        </authorList>
    </citation>
    <scope>NUCLEOTIDE SEQUENCE [LARGE SCALE GENOMIC DNA]</scope>
    <source>
        <strain evidence="12 13">SAG 2036</strain>
    </source>
</reference>
<evidence type="ECO:0000256" key="6">
    <source>
        <dbReference type="ARBA" id="ARBA00022840"/>
    </source>
</evidence>
<sequence length="865" mass="89935">MLSLTSFAASDGLILPCCGKGVQSGLFTQVAHDDHVGFLCEGKLYCNNNTSDCEAPFLTPHELPPAASPCKLLVEQDISHEHGPNCGHEAVLHNDHYDFLVGNELHHVVEEAGQECCTKGCLKDVRQKQVVRHGTLSVLRHRQAGRELSPALSAEPLLPTVVVTEDADGAAPQLREDAQTVIQSKLYVDGICCSSEIPLIKNLLMPLPGVKQVDVAVVTKTVLVSHCPALISKAALIATLNHAQLDASAQMPREQMKTKGRWIPPWNVCLATILLIISLIKFGGGPVLTNFQWIALASIVLTGYPIARKAVFSLKAKVLDINTLVVLATAGAIAIGDYVEAGAVVVLFSLAILLERRCEESAKKAIEAVIAMQPQTAVLAHSGEKVAVEKVEVGTQVVVKPGEQVPLDGTVVSGASSLDQSLLTGESVPVNKSIGDQVMAGTVNVGSGLLQINTTALAADGAVSRIATLVEQAASQQSPIETIVNRFAKVYTPVAVFTCLLLIIVPAAMGKSDIKHWVYLSLQVLVTACPCALVLSTPICVVAGLARGARAGVLIKGGVYLEALAGTKVVMFDKTGTLTRGAFSVAMVQAVDGGDCNAMLQMAGTLERSSAHPVAAAIVGHAAGLGLDLSLAVVGSQEIAGKGVQAIVQGRSVAVGNAKLMAEVCEGHAFPALPDVAEWASKATICYVVIDGRPAGVIAVTDTVRPEAAEAVEKLRKRGVQVGMLTGDNAGAANAIAATAGLDTPLVHSQLLPEDKLSLVSSLKAEHGTLVHVGDGVNDAPALAAADIGIAMGVAGSAMAVEAADVALFTDDLRCIEPLLTLARLVRRKVLENVAFAVVVKAAVLGLAAAGKFTLWGAVLADQRT</sequence>
<feature type="transmembrane region" description="Helical" evidence="10">
    <location>
        <begin position="327"/>
        <end position="354"/>
    </location>
</feature>
<dbReference type="Pfam" id="PF00702">
    <property type="entry name" value="Hydrolase"/>
    <property type="match status" value="1"/>
</dbReference>
<feature type="transmembrane region" description="Helical" evidence="10">
    <location>
        <begin position="262"/>
        <end position="280"/>
    </location>
</feature>
<dbReference type="PROSITE" id="PS00154">
    <property type="entry name" value="ATPASE_E1_E2"/>
    <property type="match status" value="1"/>
</dbReference>
<feature type="domain" description="HMA" evidence="11">
    <location>
        <begin position="182"/>
        <end position="248"/>
    </location>
</feature>
<dbReference type="SUPFAM" id="SSF81653">
    <property type="entry name" value="Calcium ATPase, transduction domain A"/>
    <property type="match status" value="1"/>
</dbReference>
<evidence type="ECO:0000259" key="11">
    <source>
        <dbReference type="PROSITE" id="PS50846"/>
    </source>
</evidence>
<evidence type="ECO:0000256" key="7">
    <source>
        <dbReference type="ARBA" id="ARBA00022967"/>
    </source>
</evidence>
<dbReference type="Pfam" id="PF00122">
    <property type="entry name" value="E1-E2_ATPase"/>
    <property type="match status" value="1"/>
</dbReference>
<feature type="transmembrane region" description="Helical" evidence="10">
    <location>
        <begin position="490"/>
        <end position="509"/>
    </location>
</feature>
<evidence type="ECO:0000256" key="1">
    <source>
        <dbReference type="ARBA" id="ARBA00004141"/>
    </source>
</evidence>
<dbReference type="PRINTS" id="PR00120">
    <property type="entry name" value="HATPASE"/>
</dbReference>
<comment type="similarity">
    <text evidence="2 10">Belongs to the cation transport ATPase (P-type) (TC 3.A.3) family. Type IB subfamily.</text>
</comment>
<dbReference type="FunFam" id="2.70.150.10:FF:000002">
    <property type="entry name" value="Copper-transporting ATPase 1, putative"/>
    <property type="match status" value="1"/>
</dbReference>
<keyword evidence="6 10" id="KW-0067">ATP-binding</keyword>
<keyword evidence="13" id="KW-1185">Reference proteome</keyword>
<comment type="caution">
    <text evidence="12">The sequence shown here is derived from an EMBL/GenBank/DDBJ whole genome shotgun (WGS) entry which is preliminary data.</text>
</comment>
<dbReference type="SUPFAM" id="SSF55008">
    <property type="entry name" value="HMA, heavy metal-associated domain"/>
    <property type="match status" value="1"/>
</dbReference>
<dbReference type="InterPro" id="IPR006121">
    <property type="entry name" value="HMA_dom"/>
</dbReference>
<evidence type="ECO:0000256" key="2">
    <source>
        <dbReference type="ARBA" id="ARBA00006024"/>
    </source>
</evidence>
<dbReference type="SUPFAM" id="SSF56784">
    <property type="entry name" value="HAD-like"/>
    <property type="match status" value="1"/>
</dbReference>
<dbReference type="PANTHER" id="PTHR48085">
    <property type="entry name" value="CADMIUM/ZINC-TRANSPORTING ATPASE HMA2-RELATED"/>
    <property type="match status" value="1"/>
</dbReference>
<name>A0AAW1PR16_9CHLO</name>
<dbReference type="GO" id="GO:0016887">
    <property type="term" value="F:ATP hydrolysis activity"/>
    <property type="evidence" value="ECO:0007669"/>
    <property type="project" value="InterPro"/>
</dbReference>
<dbReference type="InterPro" id="IPR023299">
    <property type="entry name" value="ATPase_P-typ_cyto_dom_N"/>
</dbReference>
<dbReference type="Gene3D" id="3.40.1110.10">
    <property type="entry name" value="Calcium-transporting ATPase, cytoplasmic domain N"/>
    <property type="match status" value="1"/>
</dbReference>
<organism evidence="12 13">
    <name type="scientific">Symbiochloris irregularis</name>
    <dbReference type="NCBI Taxonomy" id="706552"/>
    <lineage>
        <taxon>Eukaryota</taxon>
        <taxon>Viridiplantae</taxon>
        <taxon>Chlorophyta</taxon>
        <taxon>core chlorophytes</taxon>
        <taxon>Trebouxiophyceae</taxon>
        <taxon>Trebouxiales</taxon>
        <taxon>Trebouxiaceae</taxon>
        <taxon>Symbiochloris</taxon>
    </lineage>
</organism>
<dbReference type="GO" id="GO:0019829">
    <property type="term" value="F:ATPase-coupled monoatomic cation transmembrane transporter activity"/>
    <property type="evidence" value="ECO:0007669"/>
    <property type="project" value="InterPro"/>
</dbReference>
<dbReference type="InterPro" id="IPR001757">
    <property type="entry name" value="P_typ_ATPase"/>
</dbReference>
<dbReference type="NCBIfam" id="TIGR01494">
    <property type="entry name" value="ATPase_P-type"/>
    <property type="match status" value="1"/>
</dbReference>
<evidence type="ECO:0000256" key="4">
    <source>
        <dbReference type="ARBA" id="ARBA00022723"/>
    </source>
</evidence>
<dbReference type="GO" id="GO:0046872">
    <property type="term" value="F:metal ion binding"/>
    <property type="evidence" value="ECO:0007669"/>
    <property type="project" value="UniProtKB-KW"/>
</dbReference>
<evidence type="ECO:0000256" key="9">
    <source>
        <dbReference type="ARBA" id="ARBA00023136"/>
    </source>
</evidence>
<evidence type="ECO:0000313" key="12">
    <source>
        <dbReference type="EMBL" id="KAK9812049.1"/>
    </source>
</evidence>
<dbReference type="SFLD" id="SFLDF00027">
    <property type="entry name" value="p-type_atpase"/>
    <property type="match status" value="1"/>
</dbReference>
<evidence type="ECO:0000256" key="8">
    <source>
        <dbReference type="ARBA" id="ARBA00022989"/>
    </source>
</evidence>
<dbReference type="InterPro" id="IPR023214">
    <property type="entry name" value="HAD_sf"/>
</dbReference>
<dbReference type="Gene3D" id="2.70.150.10">
    <property type="entry name" value="Calcium-transporting ATPase, cytoplasmic transduction domain A"/>
    <property type="match status" value="1"/>
</dbReference>
<gene>
    <name evidence="12" type="ORF">WJX73_001132</name>
</gene>